<organism evidence="2 3">
    <name type="scientific">Wickerhamomyces mucosus</name>
    <dbReference type="NCBI Taxonomy" id="1378264"/>
    <lineage>
        <taxon>Eukaryota</taxon>
        <taxon>Fungi</taxon>
        <taxon>Dikarya</taxon>
        <taxon>Ascomycota</taxon>
        <taxon>Saccharomycotina</taxon>
        <taxon>Saccharomycetes</taxon>
        <taxon>Phaffomycetales</taxon>
        <taxon>Wickerhamomycetaceae</taxon>
        <taxon>Wickerhamomyces</taxon>
    </lineage>
</organism>
<dbReference type="SUPFAM" id="SSF56317">
    <property type="entry name" value="Carbon-nitrogen hydrolase"/>
    <property type="match status" value="1"/>
</dbReference>
<dbReference type="PANTHER" id="PTHR11750">
    <property type="entry name" value="PROTEIN N-TERMINAL AMIDASE"/>
    <property type="match status" value="1"/>
</dbReference>
<evidence type="ECO:0000313" key="2">
    <source>
        <dbReference type="EMBL" id="KAH3674707.1"/>
    </source>
</evidence>
<name>A0A9P8PMP5_9ASCO</name>
<dbReference type="InterPro" id="IPR036526">
    <property type="entry name" value="C-N_Hydrolase_sf"/>
</dbReference>
<evidence type="ECO:0000259" key="1">
    <source>
        <dbReference type="PROSITE" id="PS50263"/>
    </source>
</evidence>
<dbReference type="GO" id="GO:0070773">
    <property type="term" value="F:protein-N-terminal glutamine amidohydrolase activity"/>
    <property type="evidence" value="ECO:0007669"/>
    <property type="project" value="InterPro"/>
</dbReference>
<reference evidence="2" key="1">
    <citation type="journal article" date="2021" name="Open Biol.">
        <title>Shared evolutionary footprints suggest mitochondrial oxidative damage underlies multiple complex I losses in fungi.</title>
        <authorList>
            <person name="Schikora-Tamarit M.A."/>
            <person name="Marcet-Houben M."/>
            <person name="Nosek J."/>
            <person name="Gabaldon T."/>
        </authorList>
    </citation>
    <scope>NUCLEOTIDE SEQUENCE</scope>
    <source>
        <strain evidence="2">CBS6341</strain>
    </source>
</reference>
<dbReference type="Gene3D" id="3.60.110.10">
    <property type="entry name" value="Carbon-nitrogen hydrolase"/>
    <property type="match status" value="1"/>
</dbReference>
<dbReference type="EMBL" id="JAEUBF010000838">
    <property type="protein sequence ID" value="KAH3674707.1"/>
    <property type="molecule type" value="Genomic_DNA"/>
</dbReference>
<dbReference type="AlphaFoldDB" id="A0A9P8PMP5"/>
<dbReference type="PANTHER" id="PTHR11750:SF26">
    <property type="entry name" value="PROTEIN N-TERMINAL AMIDASE"/>
    <property type="match status" value="1"/>
</dbReference>
<comment type="caution">
    <text evidence="2">The sequence shown here is derived from an EMBL/GenBank/DDBJ whole genome shotgun (WGS) entry which is preliminary data.</text>
</comment>
<dbReference type="GO" id="GO:0030163">
    <property type="term" value="P:protein catabolic process"/>
    <property type="evidence" value="ECO:0007669"/>
    <property type="project" value="TreeGrafter"/>
</dbReference>
<dbReference type="GO" id="GO:0008418">
    <property type="term" value="F:protein-N-terminal asparagine amidohydrolase activity"/>
    <property type="evidence" value="ECO:0007669"/>
    <property type="project" value="InterPro"/>
</dbReference>
<dbReference type="PROSITE" id="PS50263">
    <property type="entry name" value="CN_HYDROLASE"/>
    <property type="match status" value="1"/>
</dbReference>
<keyword evidence="3" id="KW-1185">Reference proteome</keyword>
<accession>A0A9P8PMP5</accession>
<proteinExistence type="predicted"/>
<sequence>MVKLRIATLQINALLGSVEENILKVEKILNKSLASPNFKPIDLLVLPEMALTGYNFQSARQLRPYLESPSLPGKMLKWGSQLSQKLNCFTVIGYPEISNNDKILNSAIVFDGNGQVLHNYNKSFLYETDEVWGCSEGEGFKVFTLKNSIKTSIGICMDLNPYKFQEPFNKFEYSSHCFANEIDLIITPMNWLHNKSPSLIENLSNSERKRLENSFNKQFDEIKDQIVVNDTHQELAYDSENICREFTDLHKPDFTNLDYWIVRFLPFLNHYMKPLKNHKRATLIVSNRTGLEGDILFGGTSSILQFNGKSSDKPEGFDSIDIDNQSVDVLGSLGKGDEGILIRDVDI</sequence>
<dbReference type="InterPro" id="IPR003010">
    <property type="entry name" value="C-N_Hydrolase"/>
</dbReference>
<dbReference type="InterPro" id="IPR039703">
    <property type="entry name" value="Nta1"/>
</dbReference>
<reference evidence="2" key="2">
    <citation type="submission" date="2021-01" db="EMBL/GenBank/DDBJ databases">
        <authorList>
            <person name="Schikora-Tamarit M.A."/>
        </authorList>
    </citation>
    <scope>NUCLEOTIDE SEQUENCE</scope>
    <source>
        <strain evidence="2">CBS6341</strain>
    </source>
</reference>
<dbReference type="Pfam" id="PF00795">
    <property type="entry name" value="CN_hydrolase"/>
    <property type="match status" value="1"/>
</dbReference>
<protein>
    <recommendedName>
        <fullName evidence="1">CN hydrolase domain-containing protein</fullName>
    </recommendedName>
</protein>
<dbReference type="Proteomes" id="UP000769528">
    <property type="component" value="Unassembled WGS sequence"/>
</dbReference>
<gene>
    <name evidence="2" type="ORF">WICMUC_003123</name>
</gene>
<evidence type="ECO:0000313" key="3">
    <source>
        <dbReference type="Proteomes" id="UP000769528"/>
    </source>
</evidence>
<feature type="domain" description="CN hydrolase" evidence="1">
    <location>
        <begin position="4"/>
        <end position="347"/>
    </location>
</feature>
<dbReference type="OrthoDB" id="201515at2759"/>